<keyword evidence="3" id="KW-1185">Reference proteome</keyword>
<dbReference type="EMBL" id="JAROKS010000015">
    <property type="protein sequence ID" value="KAK1795528.1"/>
    <property type="molecule type" value="Genomic_DNA"/>
</dbReference>
<protein>
    <submittedName>
        <fullName evidence="2">Uncharacterized protein</fullName>
    </submittedName>
</protein>
<organism evidence="2 3">
    <name type="scientific">Electrophorus voltai</name>
    <dbReference type="NCBI Taxonomy" id="2609070"/>
    <lineage>
        <taxon>Eukaryota</taxon>
        <taxon>Metazoa</taxon>
        <taxon>Chordata</taxon>
        <taxon>Craniata</taxon>
        <taxon>Vertebrata</taxon>
        <taxon>Euteleostomi</taxon>
        <taxon>Actinopterygii</taxon>
        <taxon>Neopterygii</taxon>
        <taxon>Teleostei</taxon>
        <taxon>Ostariophysi</taxon>
        <taxon>Gymnotiformes</taxon>
        <taxon>Gymnotoidei</taxon>
        <taxon>Gymnotidae</taxon>
        <taxon>Electrophorus</taxon>
    </lineage>
</organism>
<feature type="compositionally biased region" description="Low complexity" evidence="1">
    <location>
        <begin position="207"/>
        <end position="219"/>
    </location>
</feature>
<comment type="caution">
    <text evidence="2">The sequence shown here is derived from an EMBL/GenBank/DDBJ whole genome shotgun (WGS) entry which is preliminary data.</text>
</comment>
<accession>A0AAD9DWA3</accession>
<name>A0AAD9DWA3_9TELE</name>
<dbReference type="Proteomes" id="UP001239994">
    <property type="component" value="Unassembled WGS sequence"/>
</dbReference>
<evidence type="ECO:0000256" key="1">
    <source>
        <dbReference type="SAM" id="MobiDB-lite"/>
    </source>
</evidence>
<dbReference type="AlphaFoldDB" id="A0AAD9DWA3"/>
<reference evidence="2" key="1">
    <citation type="submission" date="2023-03" db="EMBL/GenBank/DDBJ databases">
        <title>Electrophorus voltai genome.</title>
        <authorList>
            <person name="Bian C."/>
        </authorList>
    </citation>
    <scope>NUCLEOTIDE SEQUENCE</scope>
    <source>
        <strain evidence="2">CB-2022</strain>
        <tissue evidence="2">Muscle</tissue>
    </source>
</reference>
<feature type="region of interest" description="Disordered" evidence="1">
    <location>
        <begin position="180"/>
        <end position="266"/>
    </location>
</feature>
<feature type="region of interest" description="Disordered" evidence="1">
    <location>
        <begin position="289"/>
        <end position="320"/>
    </location>
</feature>
<evidence type="ECO:0000313" key="2">
    <source>
        <dbReference type="EMBL" id="KAK1795528.1"/>
    </source>
</evidence>
<sequence length="697" mass="76325">MRPWPSRAALFCTVLGPARVGRPWIKSNNNNKKSLRRRLYWKHDKRVRRSPRFLLRALDCGGRGMAEDKKIPRWKTIIANAQARASPFCPATVMRPALQRSRSQTESNGSVSLGLKTRKKMKVAPIPSQRGTVKCQAETKLTRAGLNGVDDKHPGYAAPCKLYTSPNRVYVEEEKLSFKPVNQTRPGKDIAASDLGNSSAPPVLGSEQTGGPPTETGGQASLKQLPEAPPMETGEQANLKQLPEAPPTETGGQANLKHLPEAPPMETGEQANLKQLPEALPMETGGQANLKQLPEAPPTETGGQASLKQLPEAPPTETGGQANLKQLQEAPPMETGEQANLKQLQEAPPMETDLEVSENVLVSRVHMGGEWKVEVLESGGATSLGAFRPALREAGKLLSSLSPRGLPCWWQLPAWYRVGTRHGRAVFVLCVHSAQRFAFYGRTRKPIIKWKIQSSDRQCVPIAGVHNILLHHLPRGNNLHIIVNAEMRFLSWLEPPAGRDGSLSELVLRAEAEKSPSPILSTFYRDTIESILSSCITTWFGNCTVFDRKTLQRVVRTAEKIIGVSLPSITDIYTTRCICKATSIVGDSSHKHPFAIWKKGPGYRSEMILNKSNKFVQEGSAHTNSSYSIITVVPTQACNHGGQECPSMPYSSPPTKNLQHPPQIPYTRRDLCADIPGPAGIASHPISLLLKALHSSL</sequence>
<evidence type="ECO:0000313" key="3">
    <source>
        <dbReference type="Proteomes" id="UP001239994"/>
    </source>
</evidence>
<gene>
    <name evidence="2" type="ORF">P4O66_001238</name>
</gene>
<proteinExistence type="predicted"/>